<organism evidence="1 2">
    <name type="scientific">Chryseobacterium pennipullorum</name>
    <dbReference type="NCBI Taxonomy" id="2258963"/>
    <lineage>
        <taxon>Bacteria</taxon>
        <taxon>Pseudomonadati</taxon>
        <taxon>Bacteroidota</taxon>
        <taxon>Flavobacteriia</taxon>
        <taxon>Flavobacteriales</taxon>
        <taxon>Weeksellaceae</taxon>
        <taxon>Chryseobacterium group</taxon>
        <taxon>Chryseobacterium</taxon>
    </lineage>
</organism>
<sequence>MSNIGKIIRVNALPPEGEREKNVIYQVAALGAATYKDYAIDESGDMKTPTIGLQQEDLQDNLINISDPDLLTAGITTQKEYNSHTIEKLGNKVDQPSKDGNVQDYPKILGMDDNGNTAKLPTGDLGKNIANSSLTSAAGAGLTLGSNWTLNTSGLPYSITGLSDVSNDALFNTFLSQNAAGRIGKTNGKQPFLSLPSTLSEAEKTAWKTAMNGGWTTATMSVAIITPPVVDKQDKNYWISLRGANLNMPPTSFSVEIMANDGTTIIATVPNSQVQLYTNGLDLTFYYNYKNLPTGQYKIRLWNGSAYYVTSLTISVVENLQIVDFSALTWSKKIYNDAQNADTFGNGGSAIYQSNANVKTYSTDDPTIVGALKSSKINNAGENFYLEFSVNFQHAANLTSKTQYIGLMNTASNIDLLDQTVTRIKAVGIIGSSTGYRTYYLNNAVVGSAPANSGSGANETMNVVIIKNGSSITVAVTVRGTTSLSVISVPDIEYSLNMAVNNMGGPATTSLNITNLYKF</sequence>
<dbReference type="OrthoDB" id="6315383at2"/>
<comment type="caution">
    <text evidence="1">The sequence shown here is derived from an EMBL/GenBank/DDBJ whole genome shotgun (WGS) entry which is preliminary data.</text>
</comment>
<proteinExistence type="predicted"/>
<evidence type="ECO:0000313" key="1">
    <source>
        <dbReference type="EMBL" id="REC48842.1"/>
    </source>
</evidence>
<keyword evidence="2" id="KW-1185">Reference proteome</keyword>
<evidence type="ECO:0000313" key="2">
    <source>
        <dbReference type="Proteomes" id="UP000256257"/>
    </source>
</evidence>
<dbReference type="Proteomes" id="UP000256257">
    <property type="component" value="Unassembled WGS sequence"/>
</dbReference>
<gene>
    <name evidence="1" type="ORF">DRF67_04605</name>
</gene>
<reference evidence="1 2" key="1">
    <citation type="submission" date="2018-06" db="EMBL/GenBank/DDBJ databases">
        <title>Novel Chryseobacterium species.</title>
        <authorList>
            <person name="Newman J."/>
            <person name="Hugo C."/>
            <person name="Oosthuizen L."/>
            <person name="Charimba G."/>
        </authorList>
    </citation>
    <scope>NUCLEOTIDE SEQUENCE [LARGE SCALE GENOMIC DNA]</scope>
    <source>
        <strain evidence="1 2">7_F195</strain>
    </source>
</reference>
<protein>
    <submittedName>
        <fullName evidence="1">Uncharacterized protein</fullName>
    </submittedName>
</protein>
<dbReference type="AlphaFoldDB" id="A0A3D9B6S0"/>
<dbReference type="EMBL" id="QNVV01000003">
    <property type="protein sequence ID" value="REC48842.1"/>
    <property type="molecule type" value="Genomic_DNA"/>
</dbReference>
<name>A0A3D9B6S0_9FLAO</name>
<accession>A0A3D9B6S0</accession>
<dbReference type="RefSeq" id="WP_115927159.1">
    <property type="nucleotide sequence ID" value="NZ_QNVV01000003.1"/>
</dbReference>